<protein>
    <recommendedName>
        <fullName evidence="4">Gnk2-homologous domain-containing protein</fullName>
    </recommendedName>
</protein>
<evidence type="ECO:0000256" key="1">
    <source>
        <dbReference type="ARBA" id="ARBA00022729"/>
    </source>
</evidence>
<evidence type="ECO:0000256" key="2">
    <source>
        <dbReference type="ARBA" id="ARBA00022737"/>
    </source>
</evidence>
<comment type="caution">
    <text evidence="5">The sequence shown here is derived from an EMBL/GenBank/DDBJ whole genome shotgun (WGS) entry which is preliminary data.</text>
</comment>
<keyword evidence="2" id="KW-0677">Repeat</keyword>
<evidence type="ECO:0000256" key="3">
    <source>
        <dbReference type="SAM" id="SignalP"/>
    </source>
</evidence>
<proteinExistence type="predicted"/>
<accession>A0AAD5JFY2</accession>
<dbReference type="InterPro" id="IPR002902">
    <property type="entry name" value="GNK2"/>
</dbReference>
<sequence>MSSIQFFMILVCLLSLSSSLFTFTSAADPTCVSHFCSEKDFSRNSTYQSNLNLILSSLPRYTKSGYGFYRTTEGLDPNKVYGLFQCRGDVNTTTCQDCVAFASKDVTQHCPTQNEALVWYDLCYLRYSNVSIIYFPDRNPSIKYYNQFNVTVEPNRFQKLVLSLLKEATTQAVNDPKKFATRKENRTTSQI</sequence>
<feature type="chain" id="PRO_5042286300" description="Gnk2-homologous domain-containing protein" evidence="3">
    <location>
        <begin position="27"/>
        <end position="191"/>
    </location>
</feature>
<dbReference type="Pfam" id="PF01657">
    <property type="entry name" value="Stress-antifung"/>
    <property type="match status" value="1"/>
</dbReference>
<reference evidence="5 6" key="1">
    <citation type="journal article" date="2022" name="Plant J.">
        <title>Strategies of tolerance reflected in two North American maple genomes.</title>
        <authorList>
            <person name="McEvoy S.L."/>
            <person name="Sezen U.U."/>
            <person name="Trouern-Trend A."/>
            <person name="McMahon S.M."/>
            <person name="Schaberg P.G."/>
            <person name="Yang J."/>
            <person name="Wegrzyn J.L."/>
            <person name="Swenson N.G."/>
        </authorList>
    </citation>
    <scope>NUCLEOTIDE SEQUENCE [LARGE SCALE GENOMIC DNA]</scope>
    <source>
        <strain evidence="5">91603</strain>
    </source>
</reference>
<feature type="signal peptide" evidence="3">
    <location>
        <begin position="1"/>
        <end position="26"/>
    </location>
</feature>
<dbReference type="AlphaFoldDB" id="A0AAD5JFY2"/>
<evidence type="ECO:0000259" key="4">
    <source>
        <dbReference type="PROSITE" id="PS51473"/>
    </source>
</evidence>
<name>A0AAD5JFY2_ACENE</name>
<keyword evidence="1 3" id="KW-0732">Signal</keyword>
<dbReference type="CDD" id="cd23509">
    <property type="entry name" value="Gnk2-like"/>
    <property type="match status" value="1"/>
</dbReference>
<dbReference type="EMBL" id="JAJSOW010000002">
    <property type="protein sequence ID" value="KAI9197608.1"/>
    <property type="molecule type" value="Genomic_DNA"/>
</dbReference>
<feature type="domain" description="Gnk2-homologous" evidence="4">
    <location>
        <begin position="29"/>
        <end position="132"/>
    </location>
</feature>
<dbReference type="PANTHER" id="PTHR32099:SF42">
    <property type="entry name" value="CYSTEINE-RICH RECEPTOR-LIKE PROTEIN KINASE 9-RELATED"/>
    <property type="match status" value="1"/>
</dbReference>
<organism evidence="5 6">
    <name type="scientific">Acer negundo</name>
    <name type="common">Box elder</name>
    <dbReference type="NCBI Taxonomy" id="4023"/>
    <lineage>
        <taxon>Eukaryota</taxon>
        <taxon>Viridiplantae</taxon>
        <taxon>Streptophyta</taxon>
        <taxon>Embryophyta</taxon>
        <taxon>Tracheophyta</taxon>
        <taxon>Spermatophyta</taxon>
        <taxon>Magnoliopsida</taxon>
        <taxon>eudicotyledons</taxon>
        <taxon>Gunneridae</taxon>
        <taxon>Pentapetalae</taxon>
        <taxon>rosids</taxon>
        <taxon>malvids</taxon>
        <taxon>Sapindales</taxon>
        <taxon>Sapindaceae</taxon>
        <taxon>Hippocastanoideae</taxon>
        <taxon>Acereae</taxon>
        <taxon>Acer</taxon>
    </lineage>
</organism>
<dbReference type="PANTHER" id="PTHR32099">
    <property type="entry name" value="CYSTEINE-RICH REPEAT SECRETORY PROTEIN"/>
    <property type="match status" value="1"/>
</dbReference>
<evidence type="ECO:0000313" key="5">
    <source>
        <dbReference type="EMBL" id="KAI9197608.1"/>
    </source>
</evidence>
<evidence type="ECO:0000313" key="6">
    <source>
        <dbReference type="Proteomes" id="UP001064489"/>
    </source>
</evidence>
<dbReference type="InterPro" id="IPR038408">
    <property type="entry name" value="GNK2_sf"/>
</dbReference>
<keyword evidence="6" id="KW-1185">Reference proteome</keyword>
<gene>
    <name evidence="5" type="ORF">LWI28_001443</name>
</gene>
<dbReference type="PROSITE" id="PS51473">
    <property type="entry name" value="GNK2"/>
    <property type="match status" value="1"/>
</dbReference>
<dbReference type="Proteomes" id="UP001064489">
    <property type="component" value="Chromosome 13"/>
</dbReference>
<dbReference type="Gene3D" id="3.30.430.20">
    <property type="entry name" value="Gnk2 domain, C-X8-C-X2-C motif"/>
    <property type="match status" value="1"/>
</dbReference>
<dbReference type="FunFam" id="3.30.430.20:FF:000003">
    <property type="entry name" value="Cysteine-rich RLK (RECEPTOR-like protein kinase) 10"/>
    <property type="match status" value="1"/>
</dbReference>